<evidence type="ECO:0000313" key="10">
    <source>
        <dbReference type="EMBL" id="SDC37024.1"/>
    </source>
</evidence>
<dbReference type="Pfam" id="PF00590">
    <property type="entry name" value="TP_methylase"/>
    <property type="match status" value="1"/>
</dbReference>
<evidence type="ECO:0000313" key="13">
    <source>
        <dbReference type="Proteomes" id="UP000295758"/>
    </source>
</evidence>
<dbReference type="PIRSF" id="PIRSF036427">
    <property type="entry name" value="Precrrn-2_mtase"/>
    <property type="match status" value="1"/>
</dbReference>
<keyword evidence="5 10" id="KW-0808">Transferase</keyword>
<evidence type="ECO:0000256" key="5">
    <source>
        <dbReference type="ARBA" id="ARBA00022679"/>
    </source>
</evidence>
<dbReference type="PANTHER" id="PTHR43467:SF2">
    <property type="entry name" value="COBALT-PRECORRIN-2 C(20)-METHYLTRANSFERASE"/>
    <property type="match status" value="1"/>
</dbReference>
<dbReference type="GO" id="GO:0032259">
    <property type="term" value="P:methylation"/>
    <property type="evidence" value="ECO:0007669"/>
    <property type="project" value="UniProtKB-KW"/>
</dbReference>
<keyword evidence="3" id="KW-0169">Cobalamin biosynthesis</keyword>
<dbReference type="STRING" id="54121.SAMN04515653_101180"/>
<dbReference type="Gene3D" id="3.40.1010.10">
    <property type="entry name" value="Cobalt-precorrin-4 Transmethylase, Domain 1"/>
    <property type="match status" value="1"/>
</dbReference>
<feature type="domain" description="Tetrapyrrole methylase" evidence="8">
    <location>
        <begin position="10"/>
        <end position="217"/>
    </location>
</feature>
<evidence type="ECO:0000259" key="8">
    <source>
        <dbReference type="Pfam" id="PF00590"/>
    </source>
</evidence>
<keyword evidence="6" id="KW-0949">S-adenosyl-L-methionine</keyword>
<dbReference type="InterPro" id="IPR006364">
    <property type="entry name" value="CobI/CbiL/CobIJ_dom"/>
</dbReference>
<dbReference type="UniPathway" id="UPA00148"/>
<dbReference type="InterPro" id="IPR000878">
    <property type="entry name" value="4pyrrol_Mease"/>
</dbReference>
<dbReference type="InterPro" id="IPR014776">
    <property type="entry name" value="4pyrrole_Mease_sub2"/>
</dbReference>
<evidence type="ECO:0000256" key="7">
    <source>
        <dbReference type="PIRNR" id="PIRNR036427"/>
    </source>
</evidence>
<evidence type="ECO:0000313" key="11">
    <source>
        <dbReference type="EMBL" id="TDS35394.1"/>
    </source>
</evidence>
<dbReference type="GO" id="GO:0030788">
    <property type="term" value="F:precorrin-2 C20-methyltransferase activity"/>
    <property type="evidence" value="ECO:0007669"/>
    <property type="project" value="InterPro"/>
</dbReference>
<comment type="similarity">
    <text evidence="2 7">Belongs to the precorrin methyltransferase family.</text>
</comment>
<organism evidence="10 14">
    <name type="scientific">Halanaerobium congolense</name>
    <dbReference type="NCBI Taxonomy" id="54121"/>
    <lineage>
        <taxon>Bacteria</taxon>
        <taxon>Bacillati</taxon>
        <taxon>Bacillota</taxon>
        <taxon>Clostridia</taxon>
        <taxon>Halanaerobiales</taxon>
        <taxon>Halanaerobiaceae</taxon>
        <taxon>Halanaerobium</taxon>
    </lineage>
</organism>
<dbReference type="Proteomes" id="UP000295758">
    <property type="component" value="Unassembled WGS sequence"/>
</dbReference>
<dbReference type="Proteomes" id="UP000324896">
    <property type="component" value="Unassembled WGS sequence"/>
</dbReference>
<comment type="pathway">
    <text evidence="1">Cofactor biosynthesis; adenosylcobalamin biosynthesis.</text>
</comment>
<dbReference type="GO" id="GO:0009236">
    <property type="term" value="P:cobalamin biosynthetic process"/>
    <property type="evidence" value="ECO:0007669"/>
    <property type="project" value="UniProtKB-UniRule"/>
</dbReference>
<reference evidence="9 12" key="2">
    <citation type="submission" date="2018-04" db="EMBL/GenBank/DDBJ databases">
        <title>Subsurface microbial communities from deep shales in Ohio and West Virginia, USA.</title>
        <authorList>
            <person name="Wrighton K."/>
        </authorList>
    </citation>
    <scope>NUCLEOTIDE SEQUENCE [LARGE SCALE GENOMIC DNA]</scope>
    <source>
        <strain evidence="9 12">MSL28</strain>
    </source>
</reference>
<sequence length="243" mass="27630">MNGGTNLAKKLYGIGVGVGEPGLVTLKAVEILKEVDYICTPMSAKSDSSKALKIISNLIELKGRIVKLHFKMSKSRKELEQSRTAAARKIYQLLKKDKKIAFVTIGDPFLYSTYSYMLKKIKEWDSLIEIETIPGINSIAAVTSRYNLPLAEEKENTAILSNIKSEDHLEKVFNLFETVVILKLSRNYETAYRVLEKLALKKNVLIASKCGFEDEFYTENIEVFKNKKIEYLTLMIVKRKGIY</sequence>
<evidence type="ECO:0000256" key="2">
    <source>
        <dbReference type="ARBA" id="ARBA00005879"/>
    </source>
</evidence>
<dbReference type="Gene3D" id="3.30.950.10">
    <property type="entry name" value="Methyltransferase, Cobalt-precorrin-4 Transmethylase, Domain 2"/>
    <property type="match status" value="1"/>
</dbReference>
<accession>A0A1G6L1E7</accession>
<evidence type="ECO:0000313" key="12">
    <source>
        <dbReference type="Proteomes" id="UP000247389"/>
    </source>
</evidence>
<reference evidence="10 14" key="1">
    <citation type="submission" date="2016-10" db="EMBL/GenBank/DDBJ databases">
        <authorList>
            <person name="Varghese N."/>
            <person name="Submissions S."/>
        </authorList>
    </citation>
    <scope>NUCLEOTIDE SEQUENCE [LARGE SCALE GENOMIC DNA]</scope>
    <source>
        <strain evidence="10 14">WG10</strain>
    </source>
</reference>
<evidence type="ECO:0000256" key="1">
    <source>
        <dbReference type="ARBA" id="ARBA00004953"/>
    </source>
</evidence>
<dbReference type="EMBL" id="SOAA01000001">
    <property type="protein sequence ID" value="TDS35394.1"/>
    <property type="molecule type" value="Genomic_DNA"/>
</dbReference>
<dbReference type="PANTHER" id="PTHR43467">
    <property type="entry name" value="COBALT-PRECORRIN-2 C(20)-METHYLTRANSFERASE"/>
    <property type="match status" value="1"/>
</dbReference>
<dbReference type="AlphaFoldDB" id="A0A1G6L1E7"/>
<evidence type="ECO:0000313" key="9">
    <source>
        <dbReference type="EMBL" id="PXV64818.1"/>
    </source>
</evidence>
<dbReference type="InterPro" id="IPR012382">
    <property type="entry name" value="CobI/CbiL"/>
</dbReference>
<dbReference type="SUPFAM" id="SSF53790">
    <property type="entry name" value="Tetrapyrrole methylase"/>
    <property type="match status" value="1"/>
</dbReference>
<gene>
    <name evidence="11" type="ORF">BY453_101112</name>
    <name evidence="9" type="ORF">C8C78_11654</name>
    <name evidence="10" type="ORF">SAMN04488597_10579</name>
</gene>
<reference evidence="11 13" key="3">
    <citation type="submission" date="2019-03" db="EMBL/GenBank/DDBJ databases">
        <title>Deep subsurface shale carbon reservoir microbial communities from Ohio and West Virginia, USA.</title>
        <authorList>
            <person name="Wrighton K."/>
        </authorList>
    </citation>
    <scope>NUCLEOTIDE SEQUENCE [LARGE SCALE GENOMIC DNA]</scope>
    <source>
        <strain evidence="11 13">UTICA-S4D12</strain>
    </source>
</reference>
<evidence type="ECO:0000313" key="14">
    <source>
        <dbReference type="Proteomes" id="UP000324896"/>
    </source>
</evidence>
<evidence type="ECO:0000256" key="6">
    <source>
        <dbReference type="ARBA" id="ARBA00022691"/>
    </source>
</evidence>
<dbReference type="EMBL" id="FMYT01000005">
    <property type="protein sequence ID" value="SDC37024.1"/>
    <property type="molecule type" value="Genomic_DNA"/>
</dbReference>
<dbReference type="EMBL" id="QICM01000016">
    <property type="protein sequence ID" value="PXV64818.1"/>
    <property type="molecule type" value="Genomic_DNA"/>
</dbReference>
<dbReference type="NCBIfam" id="TIGR01467">
    <property type="entry name" value="cobI_cbiL"/>
    <property type="match status" value="1"/>
</dbReference>
<evidence type="ECO:0000256" key="3">
    <source>
        <dbReference type="ARBA" id="ARBA00022573"/>
    </source>
</evidence>
<protein>
    <submittedName>
        <fullName evidence="10">Precorrin-2/cobalt-factor-2 C20-methyltransferase</fullName>
    </submittedName>
</protein>
<keyword evidence="4 10" id="KW-0489">Methyltransferase</keyword>
<dbReference type="CDD" id="cd11645">
    <property type="entry name" value="Precorrin_2_C20_MT"/>
    <property type="match status" value="1"/>
</dbReference>
<name>A0A1G6L1E7_9FIRM</name>
<dbReference type="InterPro" id="IPR035996">
    <property type="entry name" value="4pyrrol_Methylase_sf"/>
</dbReference>
<evidence type="ECO:0000256" key="4">
    <source>
        <dbReference type="ARBA" id="ARBA00022603"/>
    </source>
</evidence>
<proteinExistence type="inferred from homology"/>
<dbReference type="InterPro" id="IPR014777">
    <property type="entry name" value="4pyrrole_Mease_sub1"/>
</dbReference>
<dbReference type="Proteomes" id="UP000247389">
    <property type="component" value="Unassembled WGS sequence"/>
</dbReference>